<keyword evidence="1" id="KW-0472">Membrane</keyword>
<evidence type="ECO:0000256" key="1">
    <source>
        <dbReference type="SAM" id="Phobius"/>
    </source>
</evidence>
<keyword evidence="1" id="KW-0812">Transmembrane</keyword>
<dbReference type="EMBL" id="OP765584">
    <property type="protein sequence ID" value="UZT29271.1"/>
    <property type="molecule type" value="Genomic_DNA"/>
</dbReference>
<evidence type="ECO:0000313" key="3">
    <source>
        <dbReference type="EMBL" id="UZT29271.1"/>
    </source>
</evidence>
<evidence type="ECO:0000313" key="2">
    <source>
        <dbReference type="EMBL" id="UZT28931.1"/>
    </source>
</evidence>
<reference evidence="3" key="1">
    <citation type="submission" date="2022-11" db="EMBL/GenBank/DDBJ databases">
        <title>Genomics discovery of giant fungal viruses from subsurface oceanic crustal fluids.</title>
        <authorList>
            <person name="Bhattacharjee A.S."/>
            <person name="Schulz F."/>
            <person name="Woyke T."/>
            <person name="Orcutt B.N."/>
            <person name="Matinez Martinez J."/>
        </authorList>
    </citation>
    <scope>NUCLEOTIDE SEQUENCE</scope>
    <source>
        <strain evidence="2">VSAG1.JdFR</strain>
        <strain evidence="3">VSAG8.JdFR</strain>
    </source>
</reference>
<name>A0A9E8G5H6_9VIRU</name>
<sequence length="85" mass="10475">MLKKTYCNAIFCILTHIIFETLFLLWGIYEIFYFPKNIDNKEAYNYLINSNIYIILKYTLFYQIIYEFILIIILFYVIIKSFIEK</sequence>
<feature type="transmembrane region" description="Helical" evidence="1">
    <location>
        <begin position="60"/>
        <end position="79"/>
    </location>
</feature>
<proteinExistence type="predicted"/>
<protein>
    <submittedName>
        <fullName evidence="3">Uncharacterized protein</fullName>
    </submittedName>
</protein>
<accession>A0A9E8G5H6</accession>
<dbReference type="EMBL" id="OP765507">
    <property type="protein sequence ID" value="UZT28931.1"/>
    <property type="molecule type" value="Genomic_DNA"/>
</dbReference>
<feature type="transmembrane region" description="Helical" evidence="1">
    <location>
        <begin position="7"/>
        <end position="29"/>
    </location>
</feature>
<keyword evidence="1" id="KW-1133">Transmembrane helix</keyword>
<organism evidence="3">
    <name type="scientific">Nucleocytoviricota sp</name>
    <dbReference type="NCBI Taxonomy" id="2809609"/>
    <lineage>
        <taxon>Viruses</taxon>
        <taxon>Varidnaviria</taxon>
        <taxon>Bamfordvirae</taxon>
        <taxon>Nucleocytoviricota</taxon>
    </lineage>
</organism>